<dbReference type="InterPro" id="IPR029057">
    <property type="entry name" value="PRTase-like"/>
</dbReference>
<dbReference type="InterPro" id="IPR044005">
    <property type="entry name" value="DZR_2"/>
</dbReference>
<dbReference type="Gene3D" id="3.40.50.2020">
    <property type="match status" value="1"/>
</dbReference>
<dbReference type="OrthoDB" id="9779910at2"/>
<dbReference type="GO" id="GO:0016757">
    <property type="term" value="F:glycosyltransferase activity"/>
    <property type="evidence" value="ECO:0007669"/>
    <property type="project" value="UniProtKB-KW"/>
</dbReference>
<feature type="domain" description="Double zinc ribbon" evidence="3">
    <location>
        <begin position="15"/>
        <end position="76"/>
    </location>
</feature>
<evidence type="ECO:0000313" key="5">
    <source>
        <dbReference type="Proteomes" id="UP000284177"/>
    </source>
</evidence>
<comment type="similarity">
    <text evidence="1">Belongs to the ComF/GntX family.</text>
</comment>
<evidence type="ECO:0000259" key="2">
    <source>
        <dbReference type="Pfam" id="PF00156"/>
    </source>
</evidence>
<dbReference type="Pfam" id="PF00156">
    <property type="entry name" value="Pribosyltran"/>
    <property type="match status" value="1"/>
</dbReference>
<dbReference type="PANTHER" id="PTHR47505:SF1">
    <property type="entry name" value="DNA UTILIZATION PROTEIN YHGH"/>
    <property type="match status" value="1"/>
</dbReference>
<accession>A0A419T438</accession>
<keyword evidence="4" id="KW-0328">Glycosyltransferase</keyword>
<comment type="caution">
    <text evidence="4">The sequence shown here is derived from an EMBL/GenBank/DDBJ whole genome shotgun (WGS) entry which is preliminary data.</text>
</comment>
<evidence type="ECO:0000259" key="3">
    <source>
        <dbReference type="Pfam" id="PF18912"/>
    </source>
</evidence>
<proteinExistence type="inferred from homology"/>
<dbReference type="InterPro" id="IPR000836">
    <property type="entry name" value="PRTase_dom"/>
</dbReference>
<evidence type="ECO:0000313" key="4">
    <source>
        <dbReference type="EMBL" id="RKD32324.1"/>
    </source>
</evidence>
<dbReference type="AlphaFoldDB" id="A0A419T438"/>
<gene>
    <name evidence="4" type="ORF">BET03_03175</name>
</gene>
<dbReference type="RefSeq" id="WP_120168781.1">
    <property type="nucleotide sequence ID" value="NZ_MCIB01000012.1"/>
</dbReference>
<dbReference type="Proteomes" id="UP000284177">
    <property type="component" value="Unassembled WGS sequence"/>
</dbReference>
<evidence type="ECO:0000256" key="1">
    <source>
        <dbReference type="ARBA" id="ARBA00008007"/>
    </source>
</evidence>
<dbReference type="InterPro" id="IPR051910">
    <property type="entry name" value="ComF/GntX_DNA_util-trans"/>
</dbReference>
<keyword evidence="5" id="KW-1185">Reference proteome</keyword>
<feature type="domain" description="Phosphoribosyltransferase" evidence="2">
    <location>
        <begin position="153"/>
        <end position="243"/>
    </location>
</feature>
<dbReference type="Pfam" id="PF18912">
    <property type="entry name" value="DZR_2"/>
    <property type="match status" value="1"/>
</dbReference>
<protein>
    <submittedName>
        <fullName evidence="4">Phosphoribosyltransferase</fullName>
    </submittedName>
</protein>
<dbReference type="EMBL" id="MCIB01000012">
    <property type="protein sequence ID" value="RKD32324.1"/>
    <property type="molecule type" value="Genomic_DNA"/>
</dbReference>
<dbReference type="PANTHER" id="PTHR47505">
    <property type="entry name" value="DNA UTILIZATION PROTEIN YHGH"/>
    <property type="match status" value="1"/>
</dbReference>
<name>A0A419T438_9FIRM</name>
<dbReference type="CDD" id="cd06223">
    <property type="entry name" value="PRTases_typeI"/>
    <property type="match status" value="1"/>
</dbReference>
<organism evidence="4 5">
    <name type="scientific">Thermohalobacter berrensis</name>
    <dbReference type="NCBI Taxonomy" id="99594"/>
    <lineage>
        <taxon>Bacteria</taxon>
        <taxon>Bacillati</taxon>
        <taxon>Bacillota</taxon>
        <taxon>Tissierellia</taxon>
        <taxon>Tissierellales</taxon>
        <taxon>Thermohalobacteraceae</taxon>
        <taxon>Thermohalobacter</taxon>
    </lineage>
</organism>
<keyword evidence="4" id="KW-0808">Transferase</keyword>
<dbReference type="SUPFAM" id="SSF53271">
    <property type="entry name" value="PRTase-like"/>
    <property type="match status" value="1"/>
</dbReference>
<reference evidence="4 5" key="1">
    <citation type="submission" date="2016-08" db="EMBL/GenBank/DDBJ databases">
        <title>Novel Firmicutes and Novel Genomes.</title>
        <authorList>
            <person name="Poppleton D.I."/>
            <person name="Gribaldo S."/>
        </authorList>
    </citation>
    <scope>NUCLEOTIDE SEQUENCE [LARGE SCALE GENOMIC DNA]</scope>
    <source>
        <strain evidence="4 5">CTT3</strain>
    </source>
</reference>
<sequence length="249" mass="29047">MRLIKSTVKTFFSVILELIYPERGICFICDKYDETLDEGHICKSCRKTLPFIKEHRCKICGKPLELGYIPDKCPDCIKNRHYFEKAVSPLLYKDIVKDYIYKYKYGKKSYMYKAFAPLMVNELVKNNLTDFDLIVPVPLHRSKMRKRGFNQSELLARLISKKLDIPLDIKNLKRVKKTLTQNKLKRDERYKNVKNAFSIKKKGVFNNKRILLVDDIFTTGSTVDECSKTLLKAGGKEVFVVTIAVVDHY</sequence>